<dbReference type="AlphaFoldDB" id="A0A2R3IM75"/>
<name>A0A2R3IM75_9PSED</name>
<evidence type="ECO:0000313" key="1">
    <source>
        <dbReference type="EMBL" id="AVK03025.1"/>
    </source>
</evidence>
<organism evidence="1 2">
    <name type="scientific">Pseudomonas paraeruginosa</name>
    <dbReference type="NCBI Taxonomy" id="2994495"/>
    <lineage>
        <taxon>Bacteria</taxon>
        <taxon>Pseudomonadati</taxon>
        <taxon>Pseudomonadota</taxon>
        <taxon>Gammaproteobacteria</taxon>
        <taxon>Pseudomonadales</taxon>
        <taxon>Pseudomonadaceae</taxon>
        <taxon>Pseudomonas</taxon>
    </lineage>
</organism>
<reference evidence="1 2" key="1">
    <citation type="submission" date="2018-02" db="EMBL/GenBank/DDBJ databases">
        <title>FDA/CDC Antimicrobial Resistant Isolate Bank Genome Sequencing.</title>
        <authorList>
            <person name="Benahmed F.H."/>
            <person name="Lutgring J.D."/>
            <person name="Yoo B."/>
            <person name="Machado M."/>
            <person name="Brown A."/>
            <person name="McAllister G."/>
            <person name="Perry A."/>
            <person name="Halpin A.L."/>
            <person name="Vavikolanu K."/>
            <person name="Ott S."/>
            <person name="Zhao X."/>
            <person name="Tallon L.J."/>
            <person name="Sadzewicz L."/>
            <person name="Aluvathingal J."/>
            <person name="Nadendla S."/>
            <person name="Voskania-kordi A."/>
            <person name="Simonyan V."/>
            <person name="Patel J."/>
            <person name="Shawar R.M."/>
        </authorList>
    </citation>
    <scope>NUCLEOTIDE SEQUENCE [LARGE SCALE GENOMIC DNA]</scope>
    <source>
        <strain evidence="1 2">AR_0356</strain>
    </source>
</reference>
<sequence>MSYGIRLRNAAGSILMELTGQSARTVYRQSLGAITNGMTVTVPGFDPARGVVFIIASGNAFGEVPLYTISGNVVKFHWNGSSGTTYVLHAVMFS</sequence>
<proteinExistence type="predicted"/>
<dbReference type="RefSeq" id="WP_058018009.1">
    <property type="nucleotide sequence ID" value="NZ_CP027169.1"/>
</dbReference>
<protein>
    <submittedName>
        <fullName evidence="1">Uncharacterized protein</fullName>
    </submittedName>
</protein>
<accession>A0A2R3IM75</accession>
<dbReference type="Proteomes" id="UP000238390">
    <property type="component" value="Chromosome"/>
</dbReference>
<dbReference type="EMBL" id="CP027169">
    <property type="protein sequence ID" value="AVK03025.1"/>
    <property type="molecule type" value="Genomic_DNA"/>
</dbReference>
<gene>
    <name evidence="1" type="ORF">CSB93_4758</name>
</gene>
<keyword evidence="2" id="KW-1185">Reference proteome</keyword>
<evidence type="ECO:0000313" key="2">
    <source>
        <dbReference type="Proteomes" id="UP000238390"/>
    </source>
</evidence>